<name>A0AAV9ATW9_ACOGR</name>
<proteinExistence type="predicted"/>
<reference evidence="1" key="2">
    <citation type="submission" date="2023-06" db="EMBL/GenBank/DDBJ databases">
        <authorList>
            <person name="Ma L."/>
            <person name="Liu K.-W."/>
            <person name="Li Z."/>
            <person name="Hsiao Y.-Y."/>
            <person name="Qi Y."/>
            <person name="Fu T."/>
            <person name="Tang G."/>
            <person name="Zhang D."/>
            <person name="Sun W.-H."/>
            <person name="Liu D.-K."/>
            <person name="Li Y."/>
            <person name="Chen G.-Z."/>
            <person name="Liu X.-D."/>
            <person name="Liao X.-Y."/>
            <person name="Jiang Y.-T."/>
            <person name="Yu X."/>
            <person name="Hao Y."/>
            <person name="Huang J."/>
            <person name="Zhao X.-W."/>
            <person name="Ke S."/>
            <person name="Chen Y.-Y."/>
            <person name="Wu W.-L."/>
            <person name="Hsu J.-L."/>
            <person name="Lin Y.-F."/>
            <person name="Huang M.-D."/>
            <person name="Li C.-Y."/>
            <person name="Huang L."/>
            <person name="Wang Z.-W."/>
            <person name="Zhao X."/>
            <person name="Zhong W.-Y."/>
            <person name="Peng D.-H."/>
            <person name="Ahmad S."/>
            <person name="Lan S."/>
            <person name="Zhang J.-S."/>
            <person name="Tsai W.-C."/>
            <person name="Van De Peer Y."/>
            <person name="Liu Z.-J."/>
        </authorList>
    </citation>
    <scope>NUCLEOTIDE SEQUENCE</scope>
    <source>
        <strain evidence="1">SCP</strain>
        <tissue evidence="1">Leaves</tissue>
    </source>
</reference>
<protein>
    <submittedName>
        <fullName evidence="1">Uncharacterized protein</fullName>
    </submittedName>
</protein>
<organism evidence="1 2">
    <name type="scientific">Acorus gramineus</name>
    <name type="common">Dwarf sweet flag</name>
    <dbReference type="NCBI Taxonomy" id="55184"/>
    <lineage>
        <taxon>Eukaryota</taxon>
        <taxon>Viridiplantae</taxon>
        <taxon>Streptophyta</taxon>
        <taxon>Embryophyta</taxon>
        <taxon>Tracheophyta</taxon>
        <taxon>Spermatophyta</taxon>
        <taxon>Magnoliopsida</taxon>
        <taxon>Liliopsida</taxon>
        <taxon>Acoraceae</taxon>
        <taxon>Acorus</taxon>
    </lineage>
</organism>
<accession>A0AAV9ATW9</accession>
<dbReference type="EMBL" id="JAUJYN010000007">
    <property type="protein sequence ID" value="KAK1267560.1"/>
    <property type="molecule type" value="Genomic_DNA"/>
</dbReference>
<dbReference type="AlphaFoldDB" id="A0AAV9ATW9"/>
<dbReference type="Proteomes" id="UP001179952">
    <property type="component" value="Unassembled WGS sequence"/>
</dbReference>
<sequence length="131" mass="14769">MAGLLPFVEWLEHSFPVGAPRLIMQVVFVSAIQCLLKERCTRLFKGVESHKLQIFASLSCMVALCFHGKKLTEDKLDTVQHIANNWDVLVSQRDLKQIEVSWQPPPEGWFKSNSDGSLSADRAGYVAIVRN</sequence>
<keyword evidence="2" id="KW-1185">Reference proteome</keyword>
<gene>
    <name evidence="1" type="ORF">QJS04_geneDACA002666</name>
</gene>
<comment type="caution">
    <text evidence="1">The sequence shown here is derived from an EMBL/GenBank/DDBJ whole genome shotgun (WGS) entry which is preliminary data.</text>
</comment>
<evidence type="ECO:0000313" key="1">
    <source>
        <dbReference type="EMBL" id="KAK1267560.1"/>
    </source>
</evidence>
<reference evidence="1" key="1">
    <citation type="journal article" date="2023" name="Nat. Commun.">
        <title>Diploid and tetraploid genomes of Acorus and the evolution of monocots.</title>
        <authorList>
            <person name="Ma L."/>
            <person name="Liu K.W."/>
            <person name="Li Z."/>
            <person name="Hsiao Y.Y."/>
            <person name="Qi Y."/>
            <person name="Fu T."/>
            <person name="Tang G.D."/>
            <person name="Zhang D."/>
            <person name="Sun W.H."/>
            <person name="Liu D.K."/>
            <person name="Li Y."/>
            <person name="Chen G.Z."/>
            <person name="Liu X.D."/>
            <person name="Liao X.Y."/>
            <person name="Jiang Y.T."/>
            <person name="Yu X."/>
            <person name="Hao Y."/>
            <person name="Huang J."/>
            <person name="Zhao X.W."/>
            <person name="Ke S."/>
            <person name="Chen Y.Y."/>
            <person name="Wu W.L."/>
            <person name="Hsu J.L."/>
            <person name="Lin Y.F."/>
            <person name="Huang M.D."/>
            <person name="Li C.Y."/>
            <person name="Huang L."/>
            <person name="Wang Z.W."/>
            <person name="Zhao X."/>
            <person name="Zhong W.Y."/>
            <person name="Peng D.H."/>
            <person name="Ahmad S."/>
            <person name="Lan S."/>
            <person name="Zhang J.S."/>
            <person name="Tsai W.C."/>
            <person name="Van de Peer Y."/>
            <person name="Liu Z.J."/>
        </authorList>
    </citation>
    <scope>NUCLEOTIDE SEQUENCE</scope>
    <source>
        <strain evidence="1">SCP</strain>
    </source>
</reference>
<evidence type="ECO:0000313" key="2">
    <source>
        <dbReference type="Proteomes" id="UP001179952"/>
    </source>
</evidence>